<feature type="compositionally biased region" description="Gly residues" evidence="1">
    <location>
        <begin position="239"/>
        <end position="248"/>
    </location>
</feature>
<feature type="region of interest" description="Disordered" evidence="1">
    <location>
        <begin position="149"/>
        <end position="188"/>
    </location>
</feature>
<organism evidence="2">
    <name type="scientific">uncultured Blastococcus sp</name>
    <dbReference type="NCBI Taxonomy" id="217144"/>
    <lineage>
        <taxon>Bacteria</taxon>
        <taxon>Bacillati</taxon>
        <taxon>Actinomycetota</taxon>
        <taxon>Actinomycetes</taxon>
        <taxon>Geodermatophilales</taxon>
        <taxon>Geodermatophilaceae</taxon>
        <taxon>Blastococcus</taxon>
        <taxon>environmental samples</taxon>
    </lineage>
</organism>
<feature type="compositionally biased region" description="Low complexity" evidence="1">
    <location>
        <begin position="410"/>
        <end position="433"/>
    </location>
</feature>
<feature type="compositionally biased region" description="Basic residues" evidence="1">
    <location>
        <begin position="317"/>
        <end position="340"/>
    </location>
</feature>
<feature type="non-terminal residue" evidence="2">
    <location>
        <position position="1"/>
    </location>
</feature>
<feature type="compositionally biased region" description="Basic and acidic residues" evidence="1">
    <location>
        <begin position="516"/>
        <end position="535"/>
    </location>
</feature>
<feature type="compositionally biased region" description="Basic and acidic residues" evidence="1">
    <location>
        <begin position="550"/>
        <end position="572"/>
    </location>
</feature>
<evidence type="ECO:0000256" key="1">
    <source>
        <dbReference type="SAM" id="MobiDB-lite"/>
    </source>
</evidence>
<feature type="compositionally biased region" description="Basic and acidic residues" evidence="1">
    <location>
        <begin position="583"/>
        <end position="593"/>
    </location>
</feature>
<dbReference type="AlphaFoldDB" id="A0A6J4IVE2"/>
<feature type="compositionally biased region" description="Basic residues" evidence="1">
    <location>
        <begin position="91"/>
        <end position="103"/>
    </location>
</feature>
<feature type="region of interest" description="Disordered" evidence="1">
    <location>
        <begin position="26"/>
        <end position="129"/>
    </location>
</feature>
<gene>
    <name evidence="2" type="ORF">AVDCRST_MAG57-2778</name>
</gene>
<name>A0A6J4IVE2_9ACTN</name>
<reference evidence="2" key="1">
    <citation type="submission" date="2020-02" db="EMBL/GenBank/DDBJ databases">
        <authorList>
            <person name="Meier V. D."/>
        </authorList>
    </citation>
    <scope>NUCLEOTIDE SEQUENCE</scope>
    <source>
        <strain evidence="2">AVDCRST_MAG57</strain>
    </source>
</reference>
<feature type="region of interest" description="Disordered" evidence="1">
    <location>
        <begin position="201"/>
        <end position="607"/>
    </location>
</feature>
<keyword evidence="2" id="KW-0067">ATP-binding</keyword>
<feature type="compositionally biased region" description="Basic residues" evidence="1">
    <location>
        <begin position="152"/>
        <end position="170"/>
    </location>
</feature>
<protein>
    <submittedName>
        <fullName evidence="2">ABC transporter, permease protein 2 (Cluster 4, leucine/isoleucine/valine/benzoate) / ABC transporter, ATP-binding protein 1 (Cluster 4, leucine/isoleucine/valine/benzoate)</fullName>
    </submittedName>
</protein>
<sequence>AARVRDHADLHRPRGDLRLLLLRGSDRRPAEPGAGRVRIAGGVLRGQPCPQRGRRRRRAGATDRDRDRHGGRRSRRRRPGPADDAPAWCLPRHRHARLRRGGAHRPPQPGVDGWRARAGGAPHPHRRHGLDRARRRRLLVLADGALSLRPGARGHSRGRAGRAVHGHRRGPSSARGIRDRRGGRRPVRRAVRVLRAAHRARGFRLRRGRGGSGHRRGGRLDHVPRPAAGQRLPDHDPGGPAGARGRGGLDPALPRRPPAARGDPLPARGHRQPDPSAYPHARGSGRRRPHSAPGRPPPPSRRRGRGDADGPGEGVRRRPCRPRHRPGGARRRGGRPHRSQRGGQDHAGEHDQRARTAQLRQRHRSGGDDRAHPGAQAGGRGSEPHLPALQAVQPPLGPGERPGGRPPRQPAHVPAAAAVAAVGAPGRAGSVRACRPVPAPGGARRSGRQPCVVPVLRRPAPAGDRPRPRLGPVPAHPGRAGRRHEPRRGSDAVGADQVPCRRRTDDPVHRAQRRHGAGDLHPGGRAELRAGDRQRLAAGHRCRSSGHRGLPGDRGRRTGHRFDRRGDHGRPDRGHHRGSSGRGGHERGPDGGRHVGASGHDDEECDV</sequence>
<dbReference type="EMBL" id="CADCTI010000230">
    <property type="protein sequence ID" value="CAA9263110.1"/>
    <property type="molecule type" value="Genomic_DNA"/>
</dbReference>
<feature type="compositionally biased region" description="Basic residues" evidence="1">
    <location>
        <begin position="201"/>
        <end position="217"/>
    </location>
</feature>
<feature type="compositionally biased region" description="Basic and acidic residues" evidence="1">
    <location>
        <begin position="343"/>
        <end position="354"/>
    </location>
</feature>
<feature type="non-terminal residue" evidence="2">
    <location>
        <position position="607"/>
    </location>
</feature>
<proteinExistence type="predicted"/>
<keyword evidence="2" id="KW-0547">Nucleotide-binding</keyword>
<feature type="compositionally biased region" description="Basic residues" evidence="1">
    <location>
        <begin position="69"/>
        <end position="79"/>
    </location>
</feature>
<accession>A0A6J4IVE2</accession>
<evidence type="ECO:0000313" key="2">
    <source>
        <dbReference type="EMBL" id="CAA9263110.1"/>
    </source>
</evidence>
<dbReference type="GO" id="GO:0005524">
    <property type="term" value="F:ATP binding"/>
    <property type="evidence" value="ECO:0007669"/>
    <property type="project" value="UniProtKB-KW"/>
</dbReference>